<evidence type="ECO:0000313" key="3">
    <source>
        <dbReference type="Proteomes" id="UP000462014"/>
    </source>
</evidence>
<accession>A0A7K1SX07</accession>
<sequence length="496" mass="56899">MNRTIIGIFVGTTVLYAILSLIFAINGFPCFFQDALCFLPTSYFINHQHQLINPLYDAGIDPITHKFLFYPPLFPYSVAMICKLLPDNYNQIHIALTLIDICSIIIMLKSAYIYIKKSNINYNFYLYLFLIIWTVALFSFHGVFDGRPEILSDFFIACFILNNICKDKRFFNFINGALIGLNAINSPISTFYLVIITAGIIFYNNNLRAKSIIQTVTGFVIIFGCFALVYPYHLIDLFQGLIKHSTHVVVNRAEAAEVATDWLKWIQEVRGMYFITPFHVLAGVSFLVSIFYTLFLLIKQKKVISILCFILLFALIDYFAFKNVLMSYNTYVLSPIYMFVLLVLFIDILNKKILVTVSNTSVWILVILLFINSLGLFRTALMFFSTQDKKVPINEVGKEINFLSKKLKKDKKIYITFSLWPPALDKANSVVSYTPMDNPVIQFIILQQSNSGQNVAPQIAGFKLIKNGFIPEHPKFGKIQIGNTYPYYQTAIYEKE</sequence>
<feature type="transmembrane region" description="Helical" evidence="1">
    <location>
        <begin position="177"/>
        <end position="203"/>
    </location>
</feature>
<keyword evidence="1" id="KW-1133">Transmembrane helix</keyword>
<dbReference type="AlphaFoldDB" id="A0A7K1SX07"/>
<gene>
    <name evidence="2" type="ORF">GO621_09960</name>
</gene>
<feature type="transmembrane region" description="Helical" evidence="1">
    <location>
        <begin position="6"/>
        <end position="25"/>
    </location>
</feature>
<comment type="caution">
    <text evidence="2">The sequence shown here is derived from an EMBL/GenBank/DDBJ whole genome shotgun (WGS) entry which is preliminary data.</text>
</comment>
<evidence type="ECO:0000256" key="1">
    <source>
        <dbReference type="SAM" id="Phobius"/>
    </source>
</evidence>
<evidence type="ECO:0008006" key="4">
    <source>
        <dbReference type="Google" id="ProtNLM"/>
    </source>
</evidence>
<feature type="transmembrane region" description="Helical" evidence="1">
    <location>
        <begin position="361"/>
        <end position="384"/>
    </location>
</feature>
<dbReference type="Proteomes" id="UP000462014">
    <property type="component" value="Unassembled WGS sequence"/>
</dbReference>
<name>A0A7K1SX07_9SPHI</name>
<feature type="transmembrane region" description="Helical" evidence="1">
    <location>
        <begin position="273"/>
        <end position="297"/>
    </location>
</feature>
<protein>
    <recommendedName>
        <fullName evidence="4">Glycosyltransferase RgtA/B/C/D-like domain-containing protein</fullName>
    </recommendedName>
</protein>
<keyword evidence="1" id="KW-0472">Membrane</keyword>
<reference evidence="2 3" key="1">
    <citation type="submission" date="2019-12" db="EMBL/GenBank/DDBJ databases">
        <title>Mucilaginibacter sp. HMF7410 genome sequencing and assembly.</title>
        <authorList>
            <person name="Kang H."/>
            <person name="Cha I."/>
            <person name="Kim H."/>
            <person name="Joh K."/>
        </authorList>
    </citation>
    <scope>NUCLEOTIDE SEQUENCE [LARGE SCALE GENOMIC DNA]</scope>
    <source>
        <strain evidence="2 3">HMF7410</strain>
    </source>
</reference>
<proteinExistence type="predicted"/>
<feature type="transmembrane region" description="Helical" evidence="1">
    <location>
        <begin position="303"/>
        <end position="321"/>
    </location>
</feature>
<dbReference type="RefSeq" id="WP_157566574.1">
    <property type="nucleotide sequence ID" value="NZ_WPIK01000008.1"/>
</dbReference>
<organism evidence="2 3">
    <name type="scientific">Mucilaginibacter arboris</name>
    <dbReference type="NCBI Taxonomy" id="2682090"/>
    <lineage>
        <taxon>Bacteria</taxon>
        <taxon>Pseudomonadati</taxon>
        <taxon>Bacteroidota</taxon>
        <taxon>Sphingobacteriia</taxon>
        <taxon>Sphingobacteriales</taxon>
        <taxon>Sphingobacteriaceae</taxon>
        <taxon>Mucilaginibacter</taxon>
    </lineage>
</organism>
<keyword evidence="1" id="KW-0812">Transmembrane</keyword>
<feature type="transmembrane region" description="Helical" evidence="1">
    <location>
        <begin position="124"/>
        <end position="144"/>
    </location>
</feature>
<feature type="transmembrane region" description="Helical" evidence="1">
    <location>
        <begin position="92"/>
        <end position="112"/>
    </location>
</feature>
<keyword evidence="3" id="KW-1185">Reference proteome</keyword>
<feature type="transmembrane region" description="Helical" evidence="1">
    <location>
        <begin position="328"/>
        <end position="349"/>
    </location>
</feature>
<evidence type="ECO:0000313" key="2">
    <source>
        <dbReference type="EMBL" id="MVN21861.1"/>
    </source>
</evidence>
<dbReference type="EMBL" id="WPIK01000008">
    <property type="protein sequence ID" value="MVN21861.1"/>
    <property type="molecule type" value="Genomic_DNA"/>
</dbReference>
<feature type="transmembrane region" description="Helical" evidence="1">
    <location>
        <begin position="215"/>
        <end position="235"/>
    </location>
</feature>